<feature type="non-terminal residue" evidence="8">
    <location>
        <position position="1"/>
    </location>
</feature>
<dbReference type="PANTHER" id="PTHR24379">
    <property type="entry name" value="KRAB AND ZINC FINGER DOMAIN-CONTAINING"/>
    <property type="match status" value="1"/>
</dbReference>
<organism evidence="8">
    <name type="scientific">Corethrella appendiculata</name>
    <dbReference type="NCBI Taxonomy" id="1370023"/>
    <lineage>
        <taxon>Eukaryota</taxon>
        <taxon>Metazoa</taxon>
        <taxon>Ecdysozoa</taxon>
        <taxon>Arthropoda</taxon>
        <taxon>Hexapoda</taxon>
        <taxon>Insecta</taxon>
        <taxon>Pterygota</taxon>
        <taxon>Neoptera</taxon>
        <taxon>Endopterygota</taxon>
        <taxon>Diptera</taxon>
        <taxon>Nematocera</taxon>
        <taxon>Culicoidea</taxon>
        <taxon>Chaoboridae</taxon>
        <taxon>Corethrella</taxon>
    </lineage>
</organism>
<keyword evidence="2" id="KW-0677">Repeat</keyword>
<accession>W4VR96</accession>
<feature type="domain" description="C2H2-type" evidence="7">
    <location>
        <begin position="1141"/>
        <end position="1163"/>
    </location>
</feature>
<evidence type="ECO:0000256" key="2">
    <source>
        <dbReference type="ARBA" id="ARBA00022737"/>
    </source>
</evidence>
<dbReference type="PROSITE" id="PS00028">
    <property type="entry name" value="ZINC_FINGER_C2H2_1"/>
    <property type="match status" value="3"/>
</dbReference>
<evidence type="ECO:0000259" key="7">
    <source>
        <dbReference type="PROSITE" id="PS50157"/>
    </source>
</evidence>
<evidence type="ECO:0000256" key="6">
    <source>
        <dbReference type="SAM" id="MobiDB-lite"/>
    </source>
</evidence>
<dbReference type="EMBL" id="GANO01004318">
    <property type="protein sequence ID" value="JAB55553.1"/>
    <property type="molecule type" value="mRNA"/>
</dbReference>
<keyword evidence="3 5" id="KW-0863">Zinc-finger</keyword>
<feature type="domain" description="C2H2-type" evidence="7">
    <location>
        <begin position="608"/>
        <end position="636"/>
    </location>
</feature>
<reference evidence="8" key="1">
    <citation type="journal article" date="2014" name="Insect Biochem. Mol. Biol.">
        <title>An insight into the sialome of the frog biting fly, Corethrella appendiculata.</title>
        <authorList>
            <person name="Ribeiro J.M.C."/>
            <person name="Chagas A.C."/>
            <person name="Pham V.M."/>
            <person name="Lounibos L.P."/>
            <person name="Calvo E."/>
        </authorList>
    </citation>
    <scope>NUCLEOTIDE SEQUENCE</scope>
    <source>
        <tissue evidence="8">Salivary glands</tissue>
    </source>
</reference>
<feature type="domain" description="C2H2-type" evidence="7">
    <location>
        <begin position="929"/>
        <end position="957"/>
    </location>
</feature>
<evidence type="ECO:0000256" key="3">
    <source>
        <dbReference type="ARBA" id="ARBA00022771"/>
    </source>
</evidence>
<evidence type="ECO:0000256" key="1">
    <source>
        <dbReference type="ARBA" id="ARBA00022723"/>
    </source>
</evidence>
<dbReference type="InterPro" id="IPR013087">
    <property type="entry name" value="Znf_C2H2_type"/>
</dbReference>
<evidence type="ECO:0000256" key="5">
    <source>
        <dbReference type="PROSITE-ProRule" id="PRU00042"/>
    </source>
</evidence>
<protein>
    <submittedName>
        <fullName evidence="8">Protein aael aael000197 aedes aegypti</fullName>
    </submittedName>
</protein>
<dbReference type="PANTHER" id="PTHR24379:SF121">
    <property type="entry name" value="C2H2-TYPE DOMAIN-CONTAINING PROTEIN"/>
    <property type="match status" value="1"/>
</dbReference>
<keyword evidence="1" id="KW-0479">Metal-binding</keyword>
<dbReference type="PROSITE" id="PS50157">
    <property type="entry name" value="ZINC_FINGER_C2H2_2"/>
    <property type="match status" value="3"/>
</dbReference>
<evidence type="ECO:0000256" key="4">
    <source>
        <dbReference type="ARBA" id="ARBA00022833"/>
    </source>
</evidence>
<feature type="region of interest" description="Disordered" evidence="6">
    <location>
        <begin position="1298"/>
        <end position="1375"/>
    </location>
</feature>
<sequence>LSIYQDHLRSHKIEYVKCQVCIIKIKPNQMAKHLLCHEIGLYECIYCKYGTDNKEKLGNHMSDQHPSKHMFYAIRFHDNADNSIHRIPLKKSFNAIKPYEQNKVTKCKYSFVELCGKPIDLKSNEMLANDDNQNDINNIVIKIVPQDGINDSINFNLNINNSNNNNKQSSTINQTSQICFPTNLPTSSAPTIVNQNQITLNPTITVLQNPSVQIQEAPKTNNNPTVSNLPLISSVQGAITLPGVNNVTMPIITTIQGGVPSISNNNDSVRTKANGKMAITININVEEIIYAGGSLLKVDNRLIKEYEFFKLDNHVQEKLDDIVQFTLQNAGLSYDKLFKCCFQTCSFQVFTDAYALERHMNFKHMNERNLKCVHTYCNTILDSSAEFIEHIKSHGKHRFFCGMCYTRSPKLSDISQHYMQQHNRSKLIISFLNPKKTNPNKDVVVVFPRNLSNKMVFDFIVNFLDKYEKRQRKLETKKSFHPHEIDAIPKIPLFEHEVRCGICSYQTQVRELLLTHLELHISQDRPQFLDTEAAQIPKYVDEAHLYLCNVPRCLALLSSDEYFSQHLSIQHPEITRYKCPHCLILINDGSSFFERIVSHLRLHGDNLYKCDCCDYSRTHRNKVEQHVRTAHATNKAKVLVLRENKPEEPTLQTMATPSPTPSMPALTPITSFTSQVILPSAQTPSSATQKITTPVILQNSLSSIPPPLTASKPNNDSNIIQIISARSLTKISWCCDLCDHIVDSETEIKDHIQNIHHRGKEQYQCSIARCTFRNSDQNLFKPHFNDKHPNQNALIISFYHQKTEIVDDFSSVASTAVATPPLPPLQPITQPAVTIPSLNLTGPQRSLATASTSIAGAAQKLVITPTITPSNATKKPSNDGYVCGTCGINHQLISGIFDHIKVYHDDWVAFKNEENILEKRKEFDFFIKYICYHCSNKFTSLTLLREHWKEQHEELKYQLLFRVNKLVECYYCYRISTYSDILNHSIHAHADKTFACFDYQNLLKCGKCDFIIENSRTDILDHFLNEHNGGKLTSSSSGLKLRQKAFGEDQDPCDYLNDYYLDKLLQLNSVSYKCGYCRSLYIFNSEQELQKHTQLVHKNLQMHMIQQPKDRVIEYVCSCCLEKSINIIEISKHIRSHLAQYNCGKCKSEFKCLKSLQAHQSSHHKLHDKLSYTVKNLDDYKSLFQKIKCVFWNGFVATLENLRATKYDKMNRILQIITDINENEIQAIVSESNSTINYKPSKYRLSDIMVRYSWKGRIKETTCAKFLDRQRKEPVLAIEKLNIPFDLPTGIPISSISVSPRRKVESDNSDVDDDDVKKDKDFVLPTGYSEKSEDEFIDDDDFIDDEDDEEDDDETDYVPSRKKRRQRYESDDDFE</sequence>
<keyword evidence="4" id="KW-0862">Zinc</keyword>
<dbReference type="Gene3D" id="3.30.160.60">
    <property type="entry name" value="Classic Zinc Finger"/>
    <property type="match status" value="1"/>
</dbReference>
<proteinExistence type="evidence at transcript level"/>
<evidence type="ECO:0000313" key="8">
    <source>
        <dbReference type="EMBL" id="JAB55553.1"/>
    </source>
</evidence>
<name>W4VR96_9DIPT</name>
<dbReference type="SMART" id="SM00355">
    <property type="entry name" value="ZnF_C2H2"/>
    <property type="match status" value="17"/>
</dbReference>
<dbReference type="GO" id="GO:0008270">
    <property type="term" value="F:zinc ion binding"/>
    <property type="evidence" value="ECO:0007669"/>
    <property type="project" value="UniProtKB-KW"/>
</dbReference>
<feature type="compositionally biased region" description="Acidic residues" evidence="6">
    <location>
        <begin position="1332"/>
        <end position="1356"/>
    </location>
</feature>